<protein>
    <recommendedName>
        <fullName evidence="2">Transglutaminase-like domain-containing protein</fullName>
    </recommendedName>
</protein>
<evidence type="ECO:0000256" key="1">
    <source>
        <dbReference type="SAM" id="SignalP"/>
    </source>
</evidence>
<dbReference type="Pfam" id="PF01841">
    <property type="entry name" value="Transglut_core"/>
    <property type="match status" value="1"/>
</dbReference>
<dbReference type="AlphaFoldDB" id="A0A7C4RZ84"/>
<dbReference type="SUPFAM" id="SSF54001">
    <property type="entry name" value="Cysteine proteinases"/>
    <property type="match status" value="1"/>
</dbReference>
<dbReference type="InterPro" id="IPR038765">
    <property type="entry name" value="Papain-like_cys_pep_sf"/>
</dbReference>
<sequence>MKRTSILTLIVLSLLCTMAFAKVYQVYSADDVERAIVSDIHSYEQKTVLKANGTNNATMLKLVGTIIEIIPEQLFIQRWSADSIEQAGSVETTITYVYLESEAERKAVDEFISKNLPSILKNARTDLEKVYALNEWIKSYIQYDESYSHKNVYSTLKDRKGVCQGYALLFYRLAKAAGIDVLLVSGEAKSPYESAEKLVPHAWNIVKIAGNWYYIDTTWNDSLGMNTYFLFGKNQARYSHYAKTKIPVTISTKGFAEKLYEEILSGNKQSAGLFNSLYGNLADKYDDLVAYLTKGLRDRSEVVFVGHTNFVSKYLSKAVEEALYNANVKSVSYDYSHFYLFTYGDKDFYVWQVRFK</sequence>
<feature type="signal peptide" evidence="1">
    <location>
        <begin position="1"/>
        <end position="21"/>
    </location>
</feature>
<proteinExistence type="predicted"/>
<name>A0A7C4RZ84_FERPE</name>
<accession>A0A7C4RZ84</accession>
<feature type="domain" description="Transglutaminase-like" evidence="2">
    <location>
        <begin position="155"/>
        <end position="219"/>
    </location>
</feature>
<dbReference type="PANTHER" id="PTHR46333">
    <property type="entry name" value="CYTOKINESIS PROTEIN 3"/>
    <property type="match status" value="1"/>
</dbReference>
<dbReference type="PANTHER" id="PTHR46333:SF2">
    <property type="entry name" value="CYTOKINESIS PROTEIN 3"/>
    <property type="match status" value="1"/>
</dbReference>
<dbReference type="SMART" id="SM00460">
    <property type="entry name" value="TGc"/>
    <property type="match status" value="1"/>
</dbReference>
<gene>
    <name evidence="3" type="ORF">ENT72_07685</name>
</gene>
<reference evidence="3" key="1">
    <citation type="journal article" date="2020" name="mSystems">
        <title>Genome- and Community-Level Interaction Insights into Carbon Utilization and Element Cycling Functions of Hydrothermarchaeota in Hydrothermal Sediment.</title>
        <authorList>
            <person name="Zhou Z."/>
            <person name="Liu Y."/>
            <person name="Xu W."/>
            <person name="Pan J."/>
            <person name="Luo Z.H."/>
            <person name="Li M."/>
        </authorList>
    </citation>
    <scope>NUCLEOTIDE SEQUENCE [LARGE SCALE GENOMIC DNA]</scope>
    <source>
        <strain evidence="3">SpSt-604</strain>
    </source>
</reference>
<dbReference type="GO" id="GO:0005737">
    <property type="term" value="C:cytoplasm"/>
    <property type="evidence" value="ECO:0007669"/>
    <property type="project" value="TreeGrafter"/>
</dbReference>
<evidence type="ECO:0000313" key="3">
    <source>
        <dbReference type="EMBL" id="HGU42774.1"/>
    </source>
</evidence>
<feature type="chain" id="PRO_5028129615" description="Transglutaminase-like domain-containing protein" evidence="1">
    <location>
        <begin position="22"/>
        <end position="356"/>
    </location>
</feature>
<dbReference type="InterPro" id="IPR052557">
    <property type="entry name" value="CAP/Cytokinesis_protein"/>
</dbReference>
<evidence type="ECO:0000259" key="2">
    <source>
        <dbReference type="SMART" id="SM00460"/>
    </source>
</evidence>
<dbReference type="EMBL" id="DSZT01000249">
    <property type="protein sequence ID" value="HGU42774.1"/>
    <property type="molecule type" value="Genomic_DNA"/>
</dbReference>
<keyword evidence="1" id="KW-0732">Signal</keyword>
<organism evidence="3">
    <name type="scientific">Fervidobacterium pennivorans</name>
    <dbReference type="NCBI Taxonomy" id="93466"/>
    <lineage>
        <taxon>Bacteria</taxon>
        <taxon>Thermotogati</taxon>
        <taxon>Thermotogota</taxon>
        <taxon>Thermotogae</taxon>
        <taxon>Thermotogales</taxon>
        <taxon>Fervidobacteriaceae</taxon>
        <taxon>Fervidobacterium</taxon>
    </lineage>
</organism>
<dbReference type="InterPro" id="IPR002931">
    <property type="entry name" value="Transglutaminase-like"/>
</dbReference>
<dbReference type="Gene3D" id="3.10.620.30">
    <property type="match status" value="1"/>
</dbReference>
<comment type="caution">
    <text evidence="3">The sequence shown here is derived from an EMBL/GenBank/DDBJ whole genome shotgun (WGS) entry which is preliminary data.</text>
</comment>